<dbReference type="EMBL" id="JHEG04000001">
    <property type="protein sequence ID" value="KAF3888592.1"/>
    <property type="molecule type" value="Genomic_DNA"/>
</dbReference>
<dbReference type="InterPro" id="IPR036673">
    <property type="entry name" value="Cyanovirin-N_sf"/>
</dbReference>
<evidence type="ECO:0000256" key="1">
    <source>
        <dbReference type="SAM" id="SignalP"/>
    </source>
</evidence>
<dbReference type="InterPro" id="IPR011058">
    <property type="entry name" value="Cyanovirin-N"/>
</dbReference>
<dbReference type="RefSeq" id="WP_050046836.1">
    <property type="nucleotide sequence ID" value="NZ_JHEG04000001.1"/>
</dbReference>
<feature type="domain" description="Cyanovirin-N" evidence="2">
    <location>
        <begin position="30"/>
        <end position="128"/>
    </location>
</feature>
<dbReference type="OrthoDB" id="516232at2"/>
<feature type="chain" id="PRO_5035942158" evidence="1">
    <location>
        <begin position="27"/>
        <end position="132"/>
    </location>
</feature>
<dbReference type="Gene3D" id="2.30.60.10">
    <property type="entry name" value="Cyanovirin-N"/>
    <property type="match status" value="1"/>
</dbReference>
<protein>
    <submittedName>
        <fullName evidence="3">Cyanovirin</fullName>
    </submittedName>
</protein>
<dbReference type="Proteomes" id="UP000029738">
    <property type="component" value="Unassembled WGS sequence"/>
</dbReference>
<keyword evidence="1" id="KW-0732">Signal</keyword>
<dbReference type="SMART" id="SM01111">
    <property type="entry name" value="CVNH"/>
    <property type="match status" value="1"/>
</dbReference>
<dbReference type="SUPFAM" id="SSF51322">
    <property type="entry name" value="Cyanovirin-N"/>
    <property type="match status" value="1"/>
</dbReference>
<dbReference type="Pfam" id="PF08881">
    <property type="entry name" value="CVNH"/>
    <property type="match status" value="1"/>
</dbReference>
<evidence type="ECO:0000313" key="4">
    <source>
        <dbReference type="Proteomes" id="UP000029738"/>
    </source>
</evidence>
<organism evidence="3 4">
    <name type="scientific">Tolypothrix bouteillei VB521301</name>
    <dbReference type="NCBI Taxonomy" id="1479485"/>
    <lineage>
        <taxon>Bacteria</taxon>
        <taxon>Bacillati</taxon>
        <taxon>Cyanobacteriota</taxon>
        <taxon>Cyanophyceae</taxon>
        <taxon>Nostocales</taxon>
        <taxon>Tolypothrichaceae</taxon>
        <taxon>Tolypothrix</taxon>
    </lineage>
</organism>
<sequence length="132" mass="14176">MKPNVFSVIALLATSTLVGINSPANATPSSYQKTCNNILVSGNVLSANCRRINGTFKQTSIVLRGIENINGTFKVTNPEQVSNYQLTCEQIGIRGNVLTASCKKRNGTLKQTSTVLQGIENIDGVLKYTSNP</sequence>
<gene>
    <name evidence="3" type="ORF">DA73_0400026270</name>
</gene>
<accession>A0A8S9TAD8</accession>
<keyword evidence="4" id="KW-1185">Reference proteome</keyword>
<feature type="signal peptide" evidence="1">
    <location>
        <begin position="1"/>
        <end position="26"/>
    </location>
</feature>
<proteinExistence type="predicted"/>
<evidence type="ECO:0000259" key="2">
    <source>
        <dbReference type="SMART" id="SM01111"/>
    </source>
</evidence>
<comment type="caution">
    <text evidence="3">The sequence shown here is derived from an EMBL/GenBank/DDBJ whole genome shotgun (WGS) entry which is preliminary data.</text>
</comment>
<reference evidence="3" key="2">
    <citation type="submission" date="2019-11" db="EMBL/GenBank/DDBJ databases">
        <title>Improved Assembly of Tolypothrix boutellei genome.</title>
        <authorList>
            <person name="Sarangi A.N."/>
            <person name="Mukherjee M."/>
            <person name="Ghosh S."/>
            <person name="Singh D."/>
            <person name="Das A."/>
            <person name="Kant S."/>
            <person name="Prusty A."/>
            <person name="Tripathy S."/>
        </authorList>
    </citation>
    <scope>NUCLEOTIDE SEQUENCE</scope>
    <source>
        <strain evidence="3">VB521301</strain>
    </source>
</reference>
<evidence type="ECO:0000313" key="3">
    <source>
        <dbReference type="EMBL" id="KAF3888592.1"/>
    </source>
</evidence>
<name>A0A8S9TAD8_9CYAN</name>
<reference evidence="3" key="1">
    <citation type="journal article" date="2015" name="Genome Announc.">
        <title>Draft Genome Sequence of Tolypothrix boutellei Strain VB521301.</title>
        <authorList>
            <person name="Chandrababunaidu M.M."/>
            <person name="Singh D."/>
            <person name="Sen D."/>
            <person name="Bhan S."/>
            <person name="Das S."/>
            <person name="Gupta A."/>
            <person name="Adhikary S.P."/>
            <person name="Tripathy S."/>
        </authorList>
    </citation>
    <scope>NUCLEOTIDE SEQUENCE</scope>
    <source>
        <strain evidence="3">VB521301</strain>
    </source>
</reference>
<dbReference type="AlphaFoldDB" id="A0A8S9TAD8"/>